<evidence type="ECO:0000256" key="10">
    <source>
        <dbReference type="ARBA" id="ARBA00022989"/>
    </source>
</evidence>
<dbReference type="Proteomes" id="UP001154265">
    <property type="component" value="Unassembled WGS sequence"/>
</dbReference>
<reference evidence="16" key="2">
    <citation type="submission" date="2022-01" db="EMBL/GenBank/DDBJ databases">
        <authorList>
            <person name="Zivanovic Y."/>
            <person name="Moreira D."/>
            <person name="Lopez-Garcia P."/>
        </authorList>
    </citation>
    <scope>NUCLEOTIDE SEQUENCE</scope>
    <source>
        <strain evidence="16">G9</strain>
    </source>
</reference>
<evidence type="ECO:0000256" key="5">
    <source>
        <dbReference type="ARBA" id="ARBA00022679"/>
    </source>
</evidence>
<dbReference type="GO" id="GO:0016301">
    <property type="term" value="F:kinase activity"/>
    <property type="evidence" value="ECO:0007669"/>
    <property type="project" value="UniProtKB-KW"/>
</dbReference>
<evidence type="ECO:0000256" key="3">
    <source>
        <dbReference type="ARBA" id="ARBA00022475"/>
    </source>
</evidence>
<evidence type="ECO:0000256" key="11">
    <source>
        <dbReference type="ARBA" id="ARBA00023098"/>
    </source>
</evidence>
<dbReference type="InterPro" id="IPR033717">
    <property type="entry name" value="UDPK"/>
</dbReference>
<evidence type="ECO:0000256" key="8">
    <source>
        <dbReference type="ARBA" id="ARBA00022777"/>
    </source>
</evidence>
<dbReference type="PANTHER" id="PTHR34299">
    <property type="entry name" value="DIACYLGLYCEROL KINASE"/>
    <property type="match status" value="1"/>
</dbReference>
<keyword evidence="3" id="KW-1003">Cell membrane</keyword>
<feature type="transmembrane region" description="Helical" evidence="15">
    <location>
        <begin position="118"/>
        <end position="138"/>
    </location>
</feature>
<organism evidence="16 17">
    <name type="scientific">Candidatus Synechococcus calcipolaris G9</name>
    <dbReference type="NCBI Taxonomy" id="1497997"/>
    <lineage>
        <taxon>Bacteria</taxon>
        <taxon>Bacillati</taxon>
        <taxon>Cyanobacteriota</taxon>
        <taxon>Cyanophyceae</taxon>
        <taxon>Synechococcales</taxon>
        <taxon>Synechococcaceae</taxon>
        <taxon>Synechococcus</taxon>
    </lineage>
</organism>
<comment type="similarity">
    <text evidence="2">Belongs to the bacterial diacylglycerol kinase family.</text>
</comment>
<keyword evidence="10 15" id="KW-1133">Transmembrane helix</keyword>
<sequence>MTQKIVAPYPNKISRPISVHRSSYRIAHTLFSSFGYAWSGVQYAFQTQRNFRIHTLMATVALSLAGFLRLSGIEIALIGVTIAAVMGLELLNTAVEAVVDLTVGNRYHDLARVAKDCAAGAVLLAAFASVFVAAILILPPLVQMIFWPYVGY</sequence>
<evidence type="ECO:0000313" key="16">
    <source>
        <dbReference type="EMBL" id="MDG2992264.1"/>
    </source>
</evidence>
<keyword evidence="9" id="KW-0067">ATP-binding</keyword>
<evidence type="ECO:0000256" key="9">
    <source>
        <dbReference type="ARBA" id="ARBA00022840"/>
    </source>
</evidence>
<comment type="subcellular location">
    <subcellularLocation>
        <location evidence="1">Cell membrane</location>
        <topology evidence="1">Multi-pass membrane protein</topology>
    </subcellularLocation>
</comment>
<keyword evidence="6 15" id="KW-0812">Transmembrane</keyword>
<evidence type="ECO:0000256" key="2">
    <source>
        <dbReference type="ARBA" id="ARBA00005967"/>
    </source>
</evidence>
<feature type="transmembrane region" description="Helical" evidence="15">
    <location>
        <begin position="75"/>
        <end position="98"/>
    </location>
</feature>
<accession>A0ABT6F369</accession>
<evidence type="ECO:0000256" key="15">
    <source>
        <dbReference type="SAM" id="Phobius"/>
    </source>
</evidence>
<evidence type="ECO:0000256" key="6">
    <source>
        <dbReference type="ARBA" id="ARBA00022692"/>
    </source>
</evidence>
<dbReference type="PROSITE" id="PS01069">
    <property type="entry name" value="DAGK_PROKAR"/>
    <property type="match status" value="1"/>
</dbReference>
<feature type="transmembrane region" description="Helical" evidence="15">
    <location>
        <begin position="51"/>
        <end position="68"/>
    </location>
</feature>
<protein>
    <submittedName>
        <fullName evidence="16">Diacylglycerol kinase family protein</fullName>
    </submittedName>
</protein>
<proteinExistence type="inferred from homology"/>
<gene>
    <name evidence="16" type="ORF">L3556_15195</name>
</gene>
<dbReference type="Gene3D" id="1.10.287.3610">
    <property type="match status" value="1"/>
</dbReference>
<evidence type="ECO:0000256" key="13">
    <source>
        <dbReference type="ARBA" id="ARBA00023209"/>
    </source>
</evidence>
<dbReference type="InterPro" id="IPR000829">
    <property type="entry name" value="DAGK"/>
</dbReference>
<evidence type="ECO:0000256" key="12">
    <source>
        <dbReference type="ARBA" id="ARBA00023136"/>
    </source>
</evidence>
<comment type="caution">
    <text evidence="16">The sequence shown here is derived from an EMBL/GenBank/DDBJ whole genome shotgun (WGS) entry which is preliminary data.</text>
</comment>
<evidence type="ECO:0000256" key="4">
    <source>
        <dbReference type="ARBA" id="ARBA00022516"/>
    </source>
</evidence>
<keyword evidence="11" id="KW-0443">Lipid metabolism</keyword>
<keyword evidence="17" id="KW-1185">Reference proteome</keyword>
<keyword evidence="13" id="KW-0594">Phospholipid biosynthesis</keyword>
<evidence type="ECO:0000256" key="1">
    <source>
        <dbReference type="ARBA" id="ARBA00004651"/>
    </source>
</evidence>
<keyword evidence="8 16" id="KW-0418">Kinase</keyword>
<evidence type="ECO:0000313" key="17">
    <source>
        <dbReference type="Proteomes" id="UP001154265"/>
    </source>
</evidence>
<reference evidence="16" key="1">
    <citation type="journal article" date="2022" name="Genome Biol. Evol.">
        <title>A New Gene Family Diagnostic for Intracellular Biomineralization of Amorphous Ca Carbonates by Cyanobacteria.</title>
        <authorList>
            <person name="Benzerara K."/>
            <person name="Duprat E."/>
            <person name="Bitard-Feildel T."/>
            <person name="Caumes G."/>
            <person name="Cassier-Chauvat C."/>
            <person name="Chauvat F."/>
            <person name="Dezi M."/>
            <person name="Diop S.I."/>
            <person name="Gaschignard G."/>
            <person name="Gorgen S."/>
            <person name="Gugger M."/>
            <person name="Lopez-Garcia P."/>
            <person name="Millet M."/>
            <person name="Skouri-Panet F."/>
            <person name="Moreira D."/>
            <person name="Callebaut I."/>
        </authorList>
    </citation>
    <scope>NUCLEOTIDE SEQUENCE</scope>
    <source>
        <strain evidence="16">G9</strain>
    </source>
</reference>
<keyword evidence="12 15" id="KW-0472">Membrane</keyword>
<keyword evidence="7" id="KW-0547">Nucleotide-binding</keyword>
<dbReference type="PANTHER" id="PTHR34299:SF1">
    <property type="entry name" value="DIACYLGLYCEROL KINASE"/>
    <property type="match status" value="1"/>
</dbReference>
<evidence type="ECO:0000256" key="7">
    <source>
        <dbReference type="ARBA" id="ARBA00022741"/>
    </source>
</evidence>
<dbReference type="EMBL" id="JAKKUT010000008">
    <property type="protein sequence ID" value="MDG2992264.1"/>
    <property type="molecule type" value="Genomic_DNA"/>
</dbReference>
<dbReference type="Pfam" id="PF01219">
    <property type="entry name" value="DAGK_prokar"/>
    <property type="match status" value="1"/>
</dbReference>
<keyword evidence="4" id="KW-0444">Lipid biosynthesis</keyword>
<name>A0ABT6F369_9SYNE</name>
<dbReference type="CDD" id="cd14265">
    <property type="entry name" value="UDPK_IM_like"/>
    <property type="match status" value="1"/>
</dbReference>
<dbReference type="InterPro" id="IPR036945">
    <property type="entry name" value="DAGK_sf"/>
</dbReference>
<evidence type="ECO:0000256" key="14">
    <source>
        <dbReference type="ARBA" id="ARBA00023264"/>
    </source>
</evidence>
<keyword evidence="14" id="KW-1208">Phospholipid metabolism</keyword>
<dbReference type="RefSeq" id="WP_277868183.1">
    <property type="nucleotide sequence ID" value="NZ_JAKKUT010000008.1"/>
</dbReference>
<keyword evidence="5" id="KW-0808">Transferase</keyword>